<evidence type="ECO:0000313" key="2">
    <source>
        <dbReference type="EMBL" id="CDR31495.1"/>
    </source>
</evidence>
<dbReference type="HOGENOM" id="CLU_1264637_0_0_14"/>
<accession>A0A061AC90</accession>
<evidence type="ECO:0000313" key="3">
    <source>
        <dbReference type="Proteomes" id="UP000032434"/>
    </source>
</evidence>
<organism evidence="2 3">
    <name type="scientific">Acholeplasma oculi</name>
    <dbReference type="NCBI Taxonomy" id="35623"/>
    <lineage>
        <taxon>Bacteria</taxon>
        <taxon>Bacillati</taxon>
        <taxon>Mycoplasmatota</taxon>
        <taxon>Mollicutes</taxon>
        <taxon>Acholeplasmatales</taxon>
        <taxon>Acholeplasmataceae</taxon>
        <taxon>Acholeplasma</taxon>
    </lineage>
</organism>
<keyword evidence="1" id="KW-0472">Membrane</keyword>
<keyword evidence="1" id="KW-1133">Transmembrane helix</keyword>
<dbReference type="InParanoid" id="A0A061AC90"/>
<dbReference type="Pfam" id="PF09997">
    <property type="entry name" value="DUF2238"/>
    <property type="match status" value="1"/>
</dbReference>
<dbReference type="Proteomes" id="UP000032434">
    <property type="component" value="Chromosome 1"/>
</dbReference>
<dbReference type="OrthoDB" id="4966203at2"/>
<keyword evidence="3" id="KW-1185">Reference proteome</keyword>
<proteinExistence type="predicted"/>
<dbReference type="InterPro" id="IPR014509">
    <property type="entry name" value="YjdF-like"/>
</dbReference>
<feature type="transmembrane region" description="Helical" evidence="1">
    <location>
        <begin position="39"/>
        <end position="59"/>
    </location>
</feature>
<protein>
    <recommendedName>
        <fullName evidence="4">DUF2238 domain-containing protein</fullName>
    </recommendedName>
</protein>
<keyword evidence="1" id="KW-0812">Transmembrane</keyword>
<feature type="transmembrane region" description="Helical" evidence="1">
    <location>
        <begin position="9"/>
        <end position="33"/>
    </location>
</feature>
<feature type="transmembrane region" description="Helical" evidence="1">
    <location>
        <begin position="180"/>
        <end position="199"/>
    </location>
</feature>
<feature type="transmembrane region" description="Helical" evidence="1">
    <location>
        <begin position="100"/>
        <end position="117"/>
    </location>
</feature>
<feature type="transmembrane region" description="Helical" evidence="1">
    <location>
        <begin position="66"/>
        <end position="88"/>
    </location>
</feature>
<gene>
    <name evidence="2" type="ORF">Aocu_14220</name>
</gene>
<dbReference type="EMBL" id="LK028559">
    <property type="protein sequence ID" value="CDR31495.1"/>
    <property type="molecule type" value="Genomic_DNA"/>
</dbReference>
<dbReference type="STRING" id="35623.Aocu_14220"/>
<feature type="transmembrane region" description="Helical" evidence="1">
    <location>
        <begin position="129"/>
        <end position="148"/>
    </location>
</feature>
<reference evidence="3" key="1">
    <citation type="submission" date="2014-05" db="EMBL/GenBank/DDBJ databases">
        <authorList>
            <person name="Kube M."/>
        </authorList>
    </citation>
    <scope>NUCLEOTIDE SEQUENCE [LARGE SCALE GENOMIC DNA]</scope>
</reference>
<dbReference type="PATRIC" id="fig|35623.3.peg.1423"/>
<dbReference type="AlphaFoldDB" id="A0A061AC90"/>
<evidence type="ECO:0000256" key="1">
    <source>
        <dbReference type="SAM" id="Phobius"/>
    </source>
</evidence>
<dbReference type="RefSeq" id="WP_045749903.1">
    <property type="nucleotide sequence ID" value="NZ_FUZK01000004.1"/>
</dbReference>
<sequence length="218" mass="25181">MTKKITRGFIYGLLVSMILIALYLWIQILITGIDPTKRLTSHIATMVLSLSTLIYGVYLKKGLHRFVFTFSTIYIFFAVFLGSTLNFYNLYESIHYDKLIHVYFGYSATLVGLVFISRLEFYQAIKLKHVLIFIFSFSLMIAACWELLEFASDQLFSTTTQGRPQMTLEGIYSVDVGETMFDIIANLIGTLIFMASYSIEKRFKKTFFMKRILSILSE</sequence>
<name>A0A061AC90_9MOLU</name>
<dbReference type="KEGG" id="aoc:Aocu_14220"/>
<evidence type="ECO:0008006" key="4">
    <source>
        <dbReference type="Google" id="ProtNLM"/>
    </source>
</evidence>